<evidence type="ECO:0000313" key="2">
    <source>
        <dbReference type="Proteomes" id="UP000821853"/>
    </source>
</evidence>
<dbReference type="Proteomes" id="UP000821853">
    <property type="component" value="Chromosome 4"/>
</dbReference>
<comment type="caution">
    <text evidence="1">The sequence shown here is derived from an EMBL/GenBank/DDBJ whole genome shotgun (WGS) entry which is preliminary data.</text>
</comment>
<reference evidence="1 2" key="1">
    <citation type="journal article" date="2020" name="Cell">
        <title>Large-Scale Comparative Analyses of Tick Genomes Elucidate Their Genetic Diversity and Vector Capacities.</title>
        <authorList>
            <consortium name="Tick Genome and Microbiome Consortium (TIGMIC)"/>
            <person name="Jia N."/>
            <person name="Wang J."/>
            <person name="Shi W."/>
            <person name="Du L."/>
            <person name="Sun Y."/>
            <person name="Zhan W."/>
            <person name="Jiang J.F."/>
            <person name="Wang Q."/>
            <person name="Zhang B."/>
            <person name="Ji P."/>
            <person name="Bell-Sakyi L."/>
            <person name="Cui X.M."/>
            <person name="Yuan T.T."/>
            <person name="Jiang B.G."/>
            <person name="Yang W.F."/>
            <person name="Lam T.T."/>
            <person name="Chang Q.C."/>
            <person name="Ding S.J."/>
            <person name="Wang X.J."/>
            <person name="Zhu J.G."/>
            <person name="Ruan X.D."/>
            <person name="Zhao L."/>
            <person name="Wei J.T."/>
            <person name="Ye R.Z."/>
            <person name="Que T.C."/>
            <person name="Du C.H."/>
            <person name="Zhou Y.H."/>
            <person name="Cheng J.X."/>
            <person name="Dai P.F."/>
            <person name="Guo W.B."/>
            <person name="Han X.H."/>
            <person name="Huang E.J."/>
            <person name="Li L.F."/>
            <person name="Wei W."/>
            <person name="Gao Y.C."/>
            <person name="Liu J.Z."/>
            <person name="Shao H.Z."/>
            <person name="Wang X."/>
            <person name="Wang C.C."/>
            <person name="Yang T.C."/>
            <person name="Huo Q.B."/>
            <person name="Li W."/>
            <person name="Chen H.Y."/>
            <person name="Chen S.E."/>
            <person name="Zhou L.G."/>
            <person name="Ni X.B."/>
            <person name="Tian J.H."/>
            <person name="Sheng Y."/>
            <person name="Liu T."/>
            <person name="Pan Y.S."/>
            <person name="Xia L.Y."/>
            <person name="Li J."/>
            <person name="Zhao F."/>
            <person name="Cao W.C."/>
        </authorList>
    </citation>
    <scope>NUCLEOTIDE SEQUENCE [LARGE SCALE GENOMIC DNA]</scope>
    <source>
        <strain evidence="1">HaeL-2018</strain>
    </source>
</reference>
<evidence type="ECO:0000313" key="1">
    <source>
        <dbReference type="EMBL" id="KAH9374323.1"/>
    </source>
</evidence>
<organism evidence="1 2">
    <name type="scientific">Haemaphysalis longicornis</name>
    <name type="common">Bush tick</name>
    <dbReference type="NCBI Taxonomy" id="44386"/>
    <lineage>
        <taxon>Eukaryota</taxon>
        <taxon>Metazoa</taxon>
        <taxon>Ecdysozoa</taxon>
        <taxon>Arthropoda</taxon>
        <taxon>Chelicerata</taxon>
        <taxon>Arachnida</taxon>
        <taxon>Acari</taxon>
        <taxon>Parasitiformes</taxon>
        <taxon>Ixodida</taxon>
        <taxon>Ixodoidea</taxon>
        <taxon>Ixodidae</taxon>
        <taxon>Haemaphysalinae</taxon>
        <taxon>Haemaphysalis</taxon>
    </lineage>
</organism>
<protein>
    <submittedName>
        <fullName evidence="1">Uncharacterized protein</fullName>
    </submittedName>
</protein>
<dbReference type="VEuPathDB" id="VectorBase:HLOH_045524"/>
<proteinExistence type="predicted"/>
<accession>A0A9J6GGN6</accession>
<name>A0A9J6GGN6_HAELO</name>
<dbReference type="AlphaFoldDB" id="A0A9J6GGN6"/>
<gene>
    <name evidence="1" type="ORF">HPB48_012894</name>
</gene>
<dbReference type="OrthoDB" id="6431779at2759"/>
<dbReference type="EMBL" id="JABSTR010000006">
    <property type="protein sequence ID" value="KAH9374323.1"/>
    <property type="molecule type" value="Genomic_DNA"/>
</dbReference>
<keyword evidence="2" id="KW-1185">Reference proteome</keyword>
<sequence>MYFKGHKSRDTRTLKHSQCFIFRFYGHYTLDMIAKCAFGTKLDSHTDATNEFVTEAGKAFTTKGSLTVLLGGECEL</sequence>